<name>A0AC61SAQ2_9EURY</name>
<dbReference type="EMBL" id="QYBA01000152">
    <property type="protein sequence ID" value="TKY91667.1"/>
    <property type="molecule type" value="Genomic_DNA"/>
</dbReference>
<proteinExistence type="predicted"/>
<keyword evidence="1" id="KW-0067">ATP-binding</keyword>
<reference evidence="1" key="1">
    <citation type="submission" date="2018-09" db="EMBL/GenBank/DDBJ databases">
        <title>A genomic encyclopedia of anaerobic methanotrophic archaea.</title>
        <authorList>
            <person name="Skennerton C.T."/>
            <person name="Chadwick G.L."/>
            <person name="Laso-Perez R."/>
            <person name="Leu A.O."/>
            <person name="Speth D.R."/>
            <person name="Yu H."/>
            <person name="Morgan-Lang C."/>
            <person name="Hatzenpichler R."/>
            <person name="Goudeau D."/>
            <person name="Malmstrom R."/>
            <person name="Woyke T."/>
            <person name="Hallam S."/>
            <person name="Tyson G.W."/>
            <person name="Wegener G."/>
            <person name="Boetius A."/>
            <person name="Orphan V.J."/>
        </authorList>
    </citation>
    <scope>NUCLEOTIDE SEQUENCE</scope>
    <source>
        <strain evidence="1">CONS3730D10UFb2</strain>
    </source>
</reference>
<keyword evidence="1" id="KW-0547">Nucleotide-binding</keyword>
<sequence length="107" mass="12213">METAVFNHLTRLGADTFYWHGKAQLEVDILIQTTSGLLPVEVKYRKTISSGDLKGILNCMQEMDFDKGIIVSFERFGLEKIGDKQIFFIPAWLFLLTQTLSTEPLRS</sequence>
<evidence type="ECO:0000313" key="1">
    <source>
        <dbReference type="EMBL" id="TKY91667.1"/>
    </source>
</evidence>
<gene>
    <name evidence="1" type="ORF">C5S46_04620</name>
</gene>
<comment type="caution">
    <text evidence="1">The sequence shown here is derived from an EMBL/GenBank/DDBJ whole genome shotgun (WGS) entry which is preliminary data.</text>
</comment>
<accession>A0AC61SAQ2</accession>
<dbReference type="Proteomes" id="UP000315423">
    <property type="component" value="Unassembled WGS sequence"/>
</dbReference>
<organism evidence="1 2">
    <name type="scientific">Candidatus Methanomarinus sp</name>
    <dbReference type="NCBI Taxonomy" id="3386244"/>
    <lineage>
        <taxon>Archaea</taxon>
        <taxon>Methanobacteriati</taxon>
        <taxon>Methanobacteriota</taxon>
        <taxon>Stenosarchaea group</taxon>
        <taxon>Methanomicrobia</taxon>
        <taxon>Methanosarcinales</taxon>
        <taxon>ANME-2 cluster</taxon>
        <taxon>Candidatus Methanocomedenaceae</taxon>
        <taxon>Candidatus Methanomarinus</taxon>
    </lineage>
</organism>
<protein>
    <submittedName>
        <fullName evidence="1">ATP-binding protein</fullName>
    </submittedName>
</protein>
<evidence type="ECO:0000313" key="2">
    <source>
        <dbReference type="Proteomes" id="UP000315423"/>
    </source>
</evidence>